<dbReference type="EMBL" id="JBHTGL010000006">
    <property type="protein sequence ID" value="MFD0622412.1"/>
    <property type="molecule type" value="Genomic_DNA"/>
</dbReference>
<reference evidence="3" key="2">
    <citation type="journal article" date="2019" name="Int. J. Syst. Evol. Microbiol.">
        <title>The Global Catalogue of Microorganisms (GCM) 10K type strain sequencing project: providing services to taxonomists for standard genome sequencing and annotation.</title>
        <authorList>
            <consortium name="The Broad Institute Genomics Platform"/>
            <consortium name="The Broad Institute Genome Sequencing Center for Infectious Disease"/>
            <person name="Wu L."/>
            <person name="Ma J."/>
        </authorList>
    </citation>
    <scope>NUCLEOTIDE SEQUENCE [LARGE SCALE GENOMIC DNA]</scope>
    <source>
        <strain evidence="3">JCM 12607</strain>
    </source>
</reference>
<proteinExistence type="predicted"/>
<comment type="caution">
    <text evidence="2">The sequence shown here is derived from an EMBL/GenBank/DDBJ whole genome shotgun (WGS) entry which is preliminary data.</text>
</comment>
<name>A0ABW2WLX0_9ACTN</name>
<reference evidence="2" key="1">
    <citation type="journal article" date="2014" name="Int. J. Syst. Evol. Microbiol.">
        <title>Complete genome of a new Firmicutes species belonging to the dominant human colonic microbiota ('Ruminococcus bicirculans') reveals two chromosomes and a selective capacity to utilize plant glucans.</title>
        <authorList>
            <consortium name="NISC Comparative Sequencing Program"/>
            <person name="Wegmann U."/>
            <person name="Louis P."/>
            <person name="Goesmann A."/>
            <person name="Henrissat B."/>
            <person name="Duncan S.H."/>
            <person name="Flint H.J."/>
        </authorList>
    </citation>
    <scope>NUCLEOTIDE SEQUENCE</scope>
    <source>
        <strain evidence="2">JCM 12607</strain>
    </source>
</reference>
<dbReference type="SUPFAM" id="SSF101478">
    <property type="entry name" value="ADP-ribosylglycohydrolase"/>
    <property type="match status" value="1"/>
</dbReference>
<accession>A0ABW2WLX0</accession>
<evidence type="ECO:0000313" key="3">
    <source>
        <dbReference type="Proteomes" id="UP001596915"/>
    </source>
</evidence>
<keyword evidence="3" id="KW-1185">Reference proteome</keyword>
<dbReference type="Proteomes" id="UP001596915">
    <property type="component" value="Unassembled WGS sequence"/>
</dbReference>
<dbReference type="Gene3D" id="1.10.4080.10">
    <property type="entry name" value="ADP-ribosylation/Crystallin J1"/>
    <property type="match status" value="1"/>
</dbReference>
<dbReference type="InterPro" id="IPR005502">
    <property type="entry name" value="Ribosyl_crysJ1"/>
</dbReference>
<dbReference type="Pfam" id="PF03747">
    <property type="entry name" value="ADP_ribosyl_GH"/>
    <property type="match status" value="1"/>
</dbReference>
<dbReference type="InterPro" id="IPR036705">
    <property type="entry name" value="Ribosyl_crysJ1_sf"/>
</dbReference>
<sequence>MNKKLVVPKINTLFPSPTLNIHATDRAAGVLLGAACGDALGVPYEFGMRPLPDDGRPVMAGGGLGPYKPGEYSDDTQMHVCIAAVASTGADLTSVTDFGSSG</sequence>
<gene>
    <name evidence="1" type="ORF">ACFQ2K_04645</name>
    <name evidence="2" type="ORF">ACFQ2K_05795</name>
</gene>
<evidence type="ECO:0000313" key="1">
    <source>
        <dbReference type="EMBL" id="MFD0622212.1"/>
    </source>
</evidence>
<organism evidence="2 3">
    <name type="scientific">Streptomyces sanglieri</name>
    <dbReference type="NCBI Taxonomy" id="193460"/>
    <lineage>
        <taxon>Bacteria</taxon>
        <taxon>Bacillati</taxon>
        <taxon>Actinomycetota</taxon>
        <taxon>Actinomycetes</taxon>
        <taxon>Kitasatosporales</taxon>
        <taxon>Streptomycetaceae</taxon>
        <taxon>Streptomyces</taxon>
    </lineage>
</organism>
<dbReference type="EMBL" id="JBHTGL010000005">
    <property type="protein sequence ID" value="MFD0622212.1"/>
    <property type="molecule type" value="Genomic_DNA"/>
</dbReference>
<protein>
    <submittedName>
        <fullName evidence="2">ADP-ribosylglycohydrolase family protein</fullName>
    </submittedName>
</protein>
<reference evidence="2" key="3">
    <citation type="submission" date="2024-09" db="EMBL/GenBank/DDBJ databases">
        <authorList>
            <person name="Sun Q."/>
            <person name="Mori K."/>
        </authorList>
    </citation>
    <scope>NUCLEOTIDE SEQUENCE</scope>
    <source>
        <strain evidence="2">JCM 12607</strain>
    </source>
</reference>
<evidence type="ECO:0000313" key="2">
    <source>
        <dbReference type="EMBL" id="MFD0622412.1"/>
    </source>
</evidence>